<gene>
    <name evidence="2" type="ORF">E5676_scaffold632G00030</name>
    <name evidence="1" type="ORF">E6C27_scaffold1576G00030</name>
</gene>
<evidence type="ECO:0000313" key="1">
    <source>
        <dbReference type="EMBL" id="KAA0062677.1"/>
    </source>
</evidence>
<evidence type="ECO:0000313" key="2">
    <source>
        <dbReference type="EMBL" id="TYK08459.1"/>
    </source>
</evidence>
<accession>A0A5A7V6Q8</accession>
<protein>
    <recommendedName>
        <fullName evidence="5">Reverse transcriptase</fullName>
    </recommendedName>
</protein>
<dbReference type="AlphaFoldDB" id="A0A5A7V6Q8"/>
<dbReference type="EMBL" id="SSTE01004238">
    <property type="protein sequence ID" value="KAA0062677.1"/>
    <property type="molecule type" value="Genomic_DNA"/>
</dbReference>
<dbReference type="Proteomes" id="UP000321393">
    <property type="component" value="Unassembled WGS sequence"/>
</dbReference>
<dbReference type="Proteomes" id="UP000321947">
    <property type="component" value="Unassembled WGS sequence"/>
</dbReference>
<dbReference type="EMBL" id="SSTD01012803">
    <property type="protein sequence ID" value="TYK08459.1"/>
    <property type="molecule type" value="Genomic_DNA"/>
</dbReference>
<reference evidence="3 4" key="1">
    <citation type="submission" date="2019-08" db="EMBL/GenBank/DDBJ databases">
        <title>Draft genome sequences of two oriental melons (Cucumis melo L. var makuwa).</title>
        <authorList>
            <person name="Kwon S.-Y."/>
        </authorList>
    </citation>
    <scope>NUCLEOTIDE SEQUENCE [LARGE SCALE GENOMIC DNA]</scope>
    <source>
        <strain evidence="4">cv. Chang Bougi</strain>
        <strain evidence="3">cv. SW 3</strain>
        <tissue evidence="1">Leaf</tissue>
    </source>
</reference>
<evidence type="ECO:0000313" key="4">
    <source>
        <dbReference type="Proteomes" id="UP000321947"/>
    </source>
</evidence>
<proteinExistence type="predicted"/>
<organism evidence="1 3">
    <name type="scientific">Cucumis melo var. makuwa</name>
    <name type="common">Oriental melon</name>
    <dbReference type="NCBI Taxonomy" id="1194695"/>
    <lineage>
        <taxon>Eukaryota</taxon>
        <taxon>Viridiplantae</taxon>
        <taxon>Streptophyta</taxon>
        <taxon>Embryophyta</taxon>
        <taxon>Tracheophyta</taxon>
        <taxon>Spermatophyta</taxon>
        <taxon>Magnoliopsida</taxon>
        <taxon>eudicotyledons</taxon>
        <taxon>Gunneridae</taxon>
        <taxon>Pentapetalae</taxon>
        <taxon>rosids</taxon>
        <taxon>fabids</taxon>
        <taxon>Cucurbitales</taxon>
        <taxon>Cucurbitaceae</taxon>
        <taxon>Benincaseae</taxon>
        <taxon>Cucumis</taxon>
    </lineage>
</organism>
<name>A0A5A7V6Q8_CUCMM</name>
<evidence type="ECO:0008006" key="5">
    <source>
        <dbReference type="Google" id="ProtNLM"/>
    </source>
</evidence>
<comment type="caution">
    <text evidence="1">The sequence shown here is derived from an EMBL/GenBank/DDBJ whole genome shotgun (WGS) entry which is preliminary data.</text>
</comment>
<sequence length="149" mass="16943">MIEGPSFGVADATKPLKVEAEQSNYMLGEYLHHFVDVGQKNWVQLLNVAQFNHSAQTDSQTRRSQFKIKGSMHSVLLPVTDGPYVGNKPQVHRVEKELEQMADIARVCLKEASRPMEERVDKKRCPHEFEWMTKLPINGATISYGYLSP</sequence>
<evidence type="ECO:0000313" key="3">
    <source>
        <dbReference type="Proteomes" id="UP000321393"/>
    </source>
</evidence>